<dbReference type="Proteomes" id="UP000814140">
    <property type="component" value="Unassembled WGS sequence"/>
</dbReference>
<gene>
    <name evidence="1" type="ORF">BV25DRAFT_1709486</name>
</gene>
<protein>
    <submittedName>
        <fullName evidence="1">Uncharacterized protein</fullName>
    </submittedName>
</protein>
<comment type="caution">
    <text evidence="1">The sequence shown here is derived from an EMBL/GenBank/DDBJ whole genome shotgun (WGS) entry which is preliminary data.</text>
</comment>
<organism evidence="1 2">
    <name type="scientific">Artomyces pyxidatus</name>
    <dbReference type="NCBI Taxonomy" id="48021"/>
    <lineage>
        <taxon>Eukaryota</taxon>
        <taxon>Fungi</taxon>
        <taxon>Dikarya</taxon>
        <taxon>Basidiomycota</taxon>
        <taxon>Agaricomycotina</taxon>
        <taxon>Agaricomycetes</taxon>
        <taxon>Russulales</taxon>
        <taxon>Auriscalpiaceae</taxon>
        <taxon>Artomyces</taxon>
    </lineage>
</organism>
<reference evidence="1" key="2">
    <citation type="journal article" date="2022" name="New Phytol.">
        <title>Evolutionary transition to the ectomycorrhizal habit in the genomes of a hyperdiverse lineage of mushroom-forming fungi.</title>
        <authorList>
            <person name="Looney B."/>
            <person name="Miyauchi S."/>
            <person name="Morin E."/>
            <person name="Drula E."/>
            <person name="Courty P.E."/>
            <person name="Kohler A."/>
            <person name="Kuo A."/>
            <person name="LaButti K."/>
            <person name="Pangilinan J."/>
            <person name="Lipzen A."/>
            <person name="Riley R."/>
            <person name="Andreopoulos W."/>
            <person name="He G."/>
            <person name="Johnson J."/>
            <person name="Nolan M."/>
            <person name="Tritt A."/>
            <person name="Barry K.W."/>
            <person name="Grigoriev I.V."/>
            <person name="Nagy L.G."/>
            <person name="Hibbett D."/>
            <person name="Henrissat B."/>
            <person name="Matheny P.B."/>
            <person name="Labbe J."/>
            <person name="Martin F.M."/>
        </authorList>
    </citation>
    <scope>NUCLEOTIDE SEQUENCE</scope>
    <source>
        <strain evidence="1">HHB10654</strain>
    </source>
</reference>
<keyword evidence="2" id="KW-1185">Reference proteome</keyword>
<sequence>MPMSWIGRSPPFLSALRHNSRPFLRFPSLIWSVLCGAKYSMTRPHERRNGTALFKHSQYCRLPLFLLCTTTSLVSLFSKSRPLSSLSIGPHENTLRENGHTAVSVATRRQERY</sequence>
<proteinExistence type="predicted"/>
<evidence type="ECO:0000313" key="1">
    <source>
        <dbReference type="EMBL" id="KAI0065591.1"/>
    </source>
</evidence>
<evidence type="ECO:0000313" key="2">
    <source>
        <dbReference type="Proteomes" id="UP000814140"/>
    </source>
</evidence>
<reference evidence="1" key="1">
    <citation type="submission" date="2021-03" db="EMBL/GenBank/DDBJ databases">
        <authorList>
            <consortium name="DOE Joint Genome Institute"/>
            <person name="Ahrendt S."/>
            <person name="Looney B.P."/>
            <person name="Miyauchi S."/>
            <person name="Morin E."/>
            <person name="Drula E."/>
            <person name="Courty P.E."/>
            <person name="Chicoki N."/>
            <person name="Fauchery L."/>
            <person name="Kohler A."/>
            <person name="Kuo A."/>
            <person name="Labutti K."/>
            <person name="Pangilinan J."/>
            <person name="Lipzen A."/>
            <person name="Riley R."/>
            <person name="Andreopoulos W."/>
            <person name="He G."/>
            <person name="Johnson J."/>
            <person name="Barry K.W."/>
            <person name="Grigoriev I.V."/>
            <person name="Nagy L."/>
            <person name="Hibbett D."/>
            <person name="Henrissat B."/>
            <person name="Matheny P.B."/>
            <person name="Labbe J."/>
            <person name="Martin F."/>
        </authorList>
    </citation>
    <scope>NUCLEOTIDE SEQUENCE</scope>
    <source>
        <strain evidence="1">HHB10654</strain>
    </source>
</reference>
<dbReference type="EMBL" id="MU277195">
    <property type="protein sequence ID" value="KAI0065591.1"/>
    <property type="molecule type" value="Genomic_DNA"/>
</dbReference>
<name>A0ACB8TBN3_9AGAM</name>
<accession>A0ACB8TBN3</accession>